<feature type="domain" description="4Fe-4S ferredoxin-type" evidence="5">
    <location>
        <begin position="208"/>
        <end position="237"/>
    </location>
</feature>
<evidence type="ECO:0000259" key="5">
    <source>
        <dbReference type="PROSITE" id="PS51379"/>
    </source>
</evidence>
<evidence type="ECO:0000256" key="3">
    <source>
        <dbReference type="ARBA" id="ARBA00023004"/>
    </source>
</evidence>
<dbReference type="InterPro" id="IPR017896">
    <property type="entry name" value="4Fe4S_Fe-S-bd"/>
</dbReference>
<dbReference type="AlphaFoldDB" id="A0A5J4WKQ2"/>
<dbReference type="SUPFAM" id="SSF54862">
    <property type="entry name" value="4Fe-4S ferredoxins"/>
    <property type="match status" value="1"/>
</dbReference>
<dbReference type="PROSITE" id="PS00198">
    <property type="entry name" value="4FE4S_FER_1"/>
    <property type="match status" value="2"/>
</dbReference>
<accession>A0A5J4WKQ2</accession>
<gene>
    <name evidence="6" type="ORF">EZS28_009593</name>
</gene>
<evidence type="ECO:0000313" key="7">
    <source>
        <dbReference type="Proteomes" id="UP000324800"/>
    </source>
</evidence>
<dbReference type="InterPro" id="IPR050572">
    <property type="entry name" value="Fe-S_Ferredoxin"/>
</dbReference>
<comment type="caution">
    <text evidence="6">The sequence shown here is derived from an EMBL/GenBank/DDBJ whole genome shotgun (WGS) entry which is preliminary data.</text>
</comment>
<dbReference type="Pfam" id="PF14697">
    <property type="entry name" value="Fer4_21"/>
    <property type="match status" value="1"/>
</dbReference>
<dbReference type="Gene3D" id="3.30.70.20">
    <property type="match status" value="1"/>
</dbReference>
<evidence type="ECO:0000256" key="4">
    <source>
        <dbReference type="ARBA" id="ARBA00023014"/>
    </source>
</evidence>
<keyword evidence="4" id="KW-0411">Iron-sulfur</keyword>
<dbReference type="PROSITE" id="PS51379">
    <property type="entry name" value="4FE4S_FER_2"/>
    <property type="match status" value="2"/>
</dbReference>
<dbReference type="GO" id="GO:0051539">
    <property type="term" value="F:4 iron, 4 sulfur cluster binding"/>
    <property type="evidence" value="ECO:0007669"/>
    <property type="project" value="UniProtKB-KW"/>
</dbReference>
<name>A0A5J4WKQ2_9EUKA</name>
<evidence type="ECO:0000256" key="1">
    <source>
        <dbReference type="ARBA" id="ARBA00022485"/>
    </source>
</evidence>
<evidence type="ECO:0000313" key="6">
    <source>
        <dbReference type="EMBL" id="KAA6394879.1"/>
    </source>
</evidence>
<keyword evidence="1" id="KW-0004">4Fe-4S</keyword>
<dbReference type="PANTHER" id="PTHR43687:SF1">
    <property type="entry name" value="FERREDOXIN III"/>
    <property type="match status" value="1"/>
</dbReference>
<dbReference type="GO" id="GO:0046872">
    <property type="term" value="F:metal ion binding"/>
    <property type="evidence" value="ECO:0007669"/>
    <property type="project" value="UniProtKB-KW"/>
</dbReference>
<evidence type="ECO:0000256" key="2">
    <source>
        <dbReference type="ARBA" id="ARBA00022723"/>
    </source>
</evidence>
<protein>
    <recommendedName>
        <fullName evidence="5">4Fe-4S ferredoxin-type domain-containing protein</fullName>
    </recommendedName>
</protein>
<dbReference type="PANTHER" id="PTHR43687">
    <property type="entry name" value="ADENYLYLSULFATE REDUCTASE, BETA SUBUNIT"/>
    <property type="match status" value="1"/>
</dbReference>
<dbReference type="EMBL" id="SNRW01001824">
    <property type="protein sequence ID" value="KAA6394879.1"/>
    <property type="molecule type" value="Genomic_DNA"/>
</dbReference>
<keyword evidence="3" id="KW-0408">Iron</keyword>
<proteinExistence type="predicted"/>
<organism evidence="6 7">
    <name type="scientific">Streblomastix strix</name>
    <dbReference type="NCBI Taxonomy" id="222440"/>
    <lineage>
        <taxon>Eukaryota</taxon>
        <taxon>Metamonada</taxon>
        <taxon>Preaxostyla</taxon>
        <taxon>Oxymonadida</taxon>
        <taxon>Streblomastigidae</taxon>
        <taxon>Streblomastix</taxon>
    </lineage>
</organism>
<keyword evidence="2" id="KW-0479">Metal-binding</keyword>
<dbReference type="InterPro" id="IPR017900">
    <property type="entry name" value="4Fe4S_Fe_S_CS"/>
</dbReference>
<feature type="domain" description="4Fe-4S ferredoxin-type" evidence="5">
    <location>
        <begin position="178"/>
        <end position="207"/>
    </location>
</feature>
<sequence>MRDVQAFKCHGNKSVPSKQNIDCKEIQEFKAQLIQADVLGLGCFVSFHLPQIGLEEIFDERILAPDLFKHIKIFFTYTTHGSVPHSVGDILASIVSSRVSQAKYFGHLNVRAPETAVVLLPPKPFHDAFDDDEIALIEPFAKNLGEQLKDPDQMKIAVFKQIINTDYSIQFTIHDIMGYPTLDRSKCAKCGTCVKLCPYNAIKIGDAYFPEFDNDSCLGCSKCFNSCPHEAIDFQKVYGASRTKYPKPDFTKVGAGDGKNSKGQIMRPLPPPDEIFARIDWKP</sequence>
<dbReference type="Proteomes" id="UP000324800">
    <property type="component" value="Unassembled WGS sequence"/>
</dbReference>
<reference evidence="6 7" key="1">
    <citation type="submission" date="2019-03" db="EMBL/GenBank/DDBJ databases">
        <title>Single cell metagenomics reveals metabolic interactions within the superorganism composed of flagellate Streblomastix strix and complex community of Bacteroidetes bacteria on its surface.</title>
        <authorList>
            <person name="Treitli S.C."/>
            <person name="Kolisko M."/>
            <person name="Husnik F."/>
            <person name="Keeling P."/>
            <person name="Hampl V."/>
        </authorList>
    </citation>
    <scope>NUCLEOTIDE SEQUENCE [LARGE SCALE GENOMIC DNA]</scope>
    <source>
        <strain evidence="6">ST1C</strain>
    </source>
</reference>